<accession>A0A7C0U2P0</accession>
<evidence type="ECO:0000256" key="10">
    <source>
        <dbReference type="RuleBase" id="RU365087"/>
    </source>
</evidence>
<dbReference type="NCBIfam" id="TIGR00810">
    <property type="entry name" value="secG"/>
    <property type="match status" value="1"/>
</dbReference>
<keyword evidence="3 10" id="KW-0813">Transport</keyword>
<dbReference type="PANTHER" id="PTHR34182">
    <property type="entry name" value="PROTEIN-EXPORT MEMBRANE PROTEIN SECG"/>
    <property type="match status" value="1"/>
</dbReference>
<organism evidence="11">
    <name type="scientific">Desulfofervidus auxilii</name>
    <dbReference type="NCBI Taxonomy" id="1621989"/>
    <lineage>
        <taxon>Bacteria</taxon>
        <taxon>Pseudomonadati</taxon>
        <taxon>Thermodesulfobacteriota</taxon>
        <taxon>Candidatus Desulfofervidia</taxon>
        <taxon>Candidatus Desulfofervidales</taxon>
        <taxon>Candidatus Desulfofervidaceae</taxon>
        <taxon>Candidatus Desulfofervidus</taxon>
    </lineage>
</organism>
<comment type="caution">
    <text evidence="11">The sequence shown here is derived from an EMBL/GenBank/DDBJ whole genome shotgun (WGS) entry which is preliminary data.</text>
</comment>
<dbReference type="GO" id="GO:0005886">
    <property type="term" value="C:plasma membrane"/>
    <property type="evidence" value="ECO:0007669"/>
    <property type="project" value="UniProtKB-SubCell"/>
</dbReference>
<dbReference type="InterPro" id="IPR004692">
    <property type="entry name" value="SecG"/>
</dbReference>
<name>A0A7C0U2P0_DESA2</name>
<evidence type="ECO:0000256" key="8">
    <source>
        <dbReference type="ARBA" id="ARBA00023010"/>
    </source>
</evidence>
<comment type="similarity">
    <text evidence="2 10">Belongs to the SecG family.</text>
</comment>
<reference evidence="11" key="1">
    <citation type="journal article" date="2020" name="mSystems">
        <title>Genome- and Community-Level Interaction Insights into Carbon Utilization and Element Cycling Functions of Hydrothermarchaeota in Hydrothermal Sediment.</title>
        <authorList>
            <person name="Zhou Z."/>
            <person name="Liu Y."/>
            <person name="Xu W."/>
            <person name="Pan J."/>
            <person name="Luo Z.H."/>
            <person name="Li M."/>
        </authorList>
    </citation>
    <scope>NUCLEOTIDE SEQUENCE [LARGE SCALE GENOMIC DNA]</scope>
    <source>
        <strain evidence="11">HyVt-233</strain>
    </source>
</reference>
<keyword evidence="9 10" id="KW-0472">Membrane</keyword>
<keyword evidence="8 10" id="KW-0811">Translocation</keyword>
<gene>
    <name evidence="11" type="primary">secG</name>
    <name evidence="11" type="ORF">ENG63_05615</name>
</gene>
<dbReference type="Proteomes" id="UP000886289">
    <property type="component" value="Unassembled WGS sequence"/>
</dbReference>
<protein>
    <recommendedName>
        <fullName evidence="10">Protein-export membrane protein SecG</fullName>
    </recommendedName>
</protein>
<sequence length="98" mass="10700">MFTVLIILHILICLSLIFIILLQRGRGAEMGVTFGGVSQTLFGPGGSMDFLNKVTTILAILFFITSLSLSYLAAKKQISPIEKTPISQNVQTEKTKPD</sequence>
<comment type="caution">
    <text evidence="10">Lacks conserved residue(s) required for the propagation of feature annotation.</text>
</comment>
<dbReference type="GO" id="GO:0065002">
    <property type="term" value="P:intracellular protein transmembrane transport"/>
    <property type="evidence" value="ECO:0007669"/>
    <property type="project" value="TreeGrafter"/>
</dbReference>
<evidence type="ECO:0000313" key="11">
    <source>
        <dbReference type="EMBL" id="HDD44319.1"/>
    </source>
</evidence>
<dbReference type="EMBL" id="DRBS01000216">
    <property type="protein sequence ID" value="HDD44319.1"/>
    <property type="molecule type" value="Genomic_DNA"/>
</dbReference>
<evidence type="ECO:0000256" key="2">
    <source>
        <dbReference type="ARBA" id="ARBA00008445"/>
    </source>
</evidence>
<comment type="function">
    <text evidence="10">Involved in protein export. Participates in an early event of protein translocation.</text>
</comment>
<keyword evidence="4 10" id="KW-1003">Cell membrane</keyword>
<feature type="transmembrane region" description="Helical" evidence="10">
    <location>
        <begin position="51"/>
        <end position="74"/>
    </location>
</feature>
<evidence type="ECO:0000256" key="9">
    <source>
        <dbReference type="ARBA" id="ARBA00023136"/>
    </source>
</evidence>
<dbReference type="AlphaFoldDB" id="A0A7C0U2P0"/>
<evidence type="ECO:0000256" key="6">
    <source>
        <dbReference type="ARBA" id="ARBA00022927"/>
    </source>
</evidence>
<keyword evidence="6 10" id="KW-0653">Protein transport</keyword>
<dbReference type="GO" id="GO:0009306">
    <property type="term" value="P:protein secretion"/>
    <property type="evidence" value="ECO:0007669"/>
    <property type="project" value="UniProtKB-UniRule"/>
</dbReference>
<proteinExistence type="inferred from homology"/>
<dbReference type="GO" id="GO:0043952">
    <property type="term" value="P:protein transport by the Sec complex"/>
    <property type="evidence" value="ECO:0007669"/>
    <property type="project" value="TreeGrafter"/>
</dbReference>
<dbReference type="PANTHER" id="PTHR34182:SF1">
    <property type="entry name" value="PROTEIN-EXPORT MEMBRANE PROTEIN SECG"/>
    <property type="match status" value="1"/>
</dbReference>
<evidence type="ECO:0000256" key="7">
    <source>
        <dbReference type="ARBA" id="ARBA00022989"/>
    </source>
</evidence>
<comment type="subcellular location">
    <subcellularLocation>
        <location evidence="1 10">Cell membrane</location>
        <topology evidence="1 10">Multi-pass membrane protein</topology>
    </subcellularLocation>
</comment>
<evidence type="ECO:0000256" key="3">
    <source>
        <dbReference type="ARBA" id="ARBA00022448"/>
    </source>
</evidence>
<keyword evidence="7 10" id="KW-1133">Transmembrane helix</keyword>
<evidence type="ECO:0000256" key="4">
    <source>
        <dbReference type="ARBA" id="ARBA00022475"/>
    </source>
</evidence>
<keyword evidence="5 10" id="KW-0812">Transmembrane</keyword>
<dbReference type="Pfam" id="PF03840">
    <property type="entry name" value="SecG"/>
    <property type="match status" value="1"/>
</dbReference>
<evidence type="ECO:0000256" key="1">
    <source>
        <dbReference type="ARBA" id="ARBA00004651"/>
    </source>
</evidence>
<evidence type="ECO:0000256" key="5">
    <source>
        <dbReference type="ARBA" id="ARBA00022692"/>
    </source>
</evidence>
<dbReference type="PRINTS" id="PR01651">
    <property type="entry name" value="SECGEXPORT"/>
</dbReference>
<dbReference type="GO" id="GO:0015450">
    <property type="term" value="F:protein-transporting ATPase activity"/>
    <property type="evidence" value="ECO:0007669"/>
    <property type="project" value="UniProtKB-UniRule"/>
</dbReference>